<organism evidence="2 3">
    <name type="scientific">Microbulbifer aggregans</name>
    <dbReference type="NCBI Taxonomy" id="1769779"/>
    <lineage>
        <taxon>Bacteria</taxon>
        <taxon>Pseudomonadati</taxon>
        <taxon>Pseudomonadota</taxon>
        <taxon>Gammaproteobacteria</taxon>
        <taxon>Cellvibrionales</taxon>
        <taxon>Microbulbiferaceae</taxon>
        <taxon>Microbulbifer</taxon>
    </lineage>
</organism>
<keyword evidence="1" id="KW-0472">Membrane</keyword>
<protein>
    <recommendedName>
        <fullName evidence="4">Cation/multidrug efflux pump</fullName>
    </recommendedName>
</protein>
<name>A0A1C9W967_9GAMM</name>
<dbReference type="PATRIC" id="fig|1769779.3.peg.2268"/>
<keyword evidence="1" id="KW-0812">Transmembrane</keyword>
<dbReference type="STRING" id="1769779.AUP74_02274"/>
<dbReference type="AlphaFoldDB" id="A0A1C9W967"/>
<keyword evidence="1" id="KW-1133">Transmembrane helix</keyword>
<proteinExistence type="predicted"/>
<dbReference type="KEGG" id="micc:AUP74_02274"/>
<dbReference type="EMBL" id="CP014143">
    <property type="protein sequence ID" value="AOS97682.1"/>
    <property type="molecule type" value="Genomic_DNA"/>
</dbReference>
<gene>
    <name evidence="2" type="ORF">AUP74_02274</name>
</gene>
<accession>A0A1C9W967</accession>
<evidence type="ECO:0000313" key="2">
    <source>
        <dbReference type="EMBL" id="AOS97682.1"/>
    </source>
</evidence>
<evidence type="ECO:0000313" key="3">
    <source>
        <dbReference type="Proteomes" id="UP000095672"/>
    </source>
</evidence>
<keyword evidence="3" id="KW-1185">Reference proteome</keyword>
<evidence type="ECO:0000256" key="1">
    <source>
        <dbReference type="SAM" id="Phobius"/>
    </source>
</evidence>
<dbReference type="OrthoDB" id="9156649at2"/>
<reference evidence="3" key="1">
    <citation type="submission" date="2016-01" db="EMBL/GenBank/DDBJ databases">
        <title>Complete genome sequence of Microbulbifer sp. CCB-MM1, a halophile isolated from Matang Mangrove Forest, Perak.</title>
        <authorList>
            <person name="Moh T.H."/>
            <person name="Dinesh B."/>
            <person name="Lau N.-S."/>
            <person name="Go F."/>
            <person name="Alexander Chong S.-C."/>
        </authorList>
    </citation>
    <scope>NUCLEOTIDE SEQUENCE [LARGE SCALE GENOMIC DNA]</scope>
    <source>
        <strain evidence="3">CCB-MM1</strain>
    </source>
</reference>
<sequence length="216" mass="24264">MYIAITFLIAVLALLLVFWGGRVLVGGNWLLGFIRGSVGLILLGGALLIVLVAADVYSYRNLAEEHSVGTLSFRKLDEQHYEAKFADEDGVAQTFELRGDQWQLDARLLKWKGPLARWGIHPAYRLDRVSGRYLTLQDERTLERTVHQLNGSNYGVDVWESLRGISKRMSLVDAVYGSATFLPMEDGAVYEVRISHSGLLARPLNQQATSALEEWR</sequence>
<evidence type="ECO:0008006" key="4">
    <source>
        <dbReference type="Google" id="ProtNLM"/>
    </source>
</evidence>
<dbReference type="RefSeq" id="WP_069947650.1">
    <property type="nucleotide sequence ID" value="NZ_CP014143.1"/>
</dbReference>
<feature type="transmembrane region" description="Helical" evidence="1">
    <location>
        <begin position="30"/>
        <end position="54"/>
    </location>
</feature>
<dbReference type="Proteomes" id="UP000095672">
    <property type="component" value="Chromosome"/>
</dbReference>